<dbReference type="Pfam" id="PF08447">
    <property type="entry name" value="PAS_3"/>
    <property type="match status" value="1"/>
</dbReference>
<keyword evidence="5" id="KW-0805">Transcription regulation</keyword>
<keyword evidence="6" id="KW-0090">Biological rhythms</keyword>
<dbReference type="InterPro" id="IPR048814">
    <property type="entry name" value="Per1-3_PAS-A"/>
</dbReference>
<accession>A0A803YBF2</accession>
<dbReference type="PROSITE" id="PS50112">
    <property type="entry name" value="PAS"/>
    <property type="match status" value="1"/>
</dbReference>
<dbReference type="PANTHER" id="PTHR11269">
    <property type="entry name" value="PERIOD CIRCADIAN PROTEIN"/>
    <property type="match status" value="1"/>
</dbReference>
<sequence>MSEYSGLASNHSQMIAEDSEIQPKPEHSPEVLQEDIEMSSGSSGNDFSGNETNENYSSGHDSHGHESDENGKDSAMLMESSDCHKSSNAFSLMIANSEHNQSSSGCSSEQSTKAKTQKELLKTLQELKAHLPAEKRIKGKSSVLTTLKYALKSIKQVKANEEYYQLLMINESQPSGLNVSSYTVEEVETITSEYIMKNADMFAVAVSLITGKIVYISDQAASILRCKRGYFKNAKFVELLAPQDVSVFYTSTTPYRLPSWNICSRAESSTQDCMEEKSFFCRISAGKERENEICYHPFRMTPYLIKVQDPEVAEDQLCCVLLAEKVHSGYEAPRIPPDKRIFTTTHTPTCLFQDVDERAVPLLGYLPQDLIGTPVLVHLHPNDRPLMLAIHKKILQYGGQPFDYSPIRFCTRNGDYITMDTSWSSFINPWSRKVSFIIGRHKVRTGPLNEDVFAAPNYTEDRILHPSVQEITEQIYRLLLQPVHNSGSSGYGSLGSNGSHEHLMSVASSSDSTGNNNDDTQKDKTVKKQNGPGGQVKEVIGKDTTATATPKNVATEELAWKEQPVYSYQQISCLDSVIRYLESCNVPGTAKRKCEPSSNSPVLKASGKASGPPVVGAHLTSLALPGKPESVVSLTSQCSYSSTIVHVGDKKTQPELEMIEDGPSGAELLDSQLPAPPSSSTHVNQEKESFKKLGLTKEVLAVHTQKEEQSFLNKFKEIKRFNIFQSHCNYYLQDKPKGRPGERGMAMVFLSLCMNWGATVNSGSHMLCLSPYKNSGDSLALKIGWNIALNMIINVSVATNVLVIGS</sequence>
<dbReference type="CDD" id="cd00130">
    <property type="entry name" value="PAS"/>
    <property type="match status" value="1"/>
</dbReference>
<proteinExistence type="predicted"/>
<evidence type="ECO:0000256" key="8">
    <source>
        <dbReference type="ARBA" id="ARBA00023242"/>
    </source>
</evidence>
<feature type="region of interest" description="Disordered" evidence="11">
    <location>
        <begin position="588"/>
        <end position="613"/>
    </location>
</feature>
<evidence type="ECO:0000313" key="14">
    <source>
        <dbReference type="Proteomes" id="UP000001645"/>
    </source>
</evidence>
<keyword evidence="7" id="KW-0804">Transcription</keyword>
<dbReference type="Pfam" id="PF21353">
    <property type="entry name" value="Per3-like_PAS-A"/>
    <property type="match status" value="1"/>
</dbReference>
<dbReference type="Gene3D" id="3.30.450.20">
    <property type="entry name" value="PAS domain"/>
    <property type="match status" value="2"/>
</dbReference>
<dbReference type="InterPro" id="IPR057310">
    <property type="entry name" value="PER1-3_bHLH"/>
</dbReference>
<comment type="subcellular location">
    <subcellularLocation>
        <location evidence="2">Cytoplasm</location>
    </subcellularLocation>
    <subcellularLocation>
        <location evidence="1">Nucleus</location>
    </subcellularLocation>
</comment>
<feature type="compositionally biased region" description="Low complexity" evidence="11">
    <location>
        <begin position="508"/>
        <end position="518"/>
    </location>
</feature>
<evidence type="ECO:0000313" key="13">
    <source>
        <dbReference type="Ensembl" id="ENSMGAP00000029099.1"/>
    </source>
</evidence>
<dbReference type="FunFam" id="3.30.450.20:FF:000004">
    <property type="entry name" value="Period circadian protein homolog 3"/>
    <property type="match status" value="1"/>
</dbReference>
<protein>
    <recommendedName>
        <fullName evidence="9">Period circadian protein homolog 2</fullName>
    </recommendedName>
    <alternativeName>
        <fullName evidence="10">Circadian clock protein PERIOD 2</fullName>
    </alternativeName>
</protein>
<evidence type="ECO:0000256" key="3">
    <source>
        <dbReference type="ARBA" id="ARBA00022490"/>
    </source>
</evidence>
<dbReference type="GeneTree" id="ENSGT00940000156342"/>
<evidence type="ECO:0000256" key="9">
    <source>
        <dbReference type="ARBA" id="ARBA00039684"/>
    </source>
</evidence>
<dbReference type="GO" id="GO:0005737">
    <property type="term" value="C:cytoplasm"/>
    <property type="evidence" value="ECO:0007669"/>
    <property type="project" value="UniProtKB-SubCell"/>
</dbReference>
<dbReference type="GO" id="GO:0043153">
    <property type="term" value="P:entrainment of circadian clock by photoperiod"/>
    <property type="evidence" value="ECO:0007669"/>
    <property type="project" value="TreeGrafter"/>
</dbReference>
<dbReference type="GO" id="GO:0032922">
    <property type="term" value="P:circadian regulation of gene expression"/>
    <property type="evidence" value="ECO:0007669"/>
    <property type="project" value="TreeGrafter"/>
</dbReference>
<dbReference type="Proteomes" id="UP000001645">
    <property type="component" value="Chromosome 11"/>
</dbReference>
<feature type="region of interest" description="Disordered" evidence="11">
    <location>
        <begin position="1"/>
        <end position="80"/>
    </location>
</feature>
<dbReference type="GO" id="GO:0001222">
    <property type="term" value="F:transcription corepressor binding"/>
    <property type="evidence" value="ECO:0007669"/>
    <property type="project" value="TreeGrafter"/>
</dbReference>
<evidence type="ECO:0000256" key="11">
    <source>
        <dbReference type="SAM" id="MobiDB-lite"/>
    </source>
</evidence>
<dbReference type="Pfam" id="PF23170">
    <property type="entry name" value="bHLH_PER"/>
    <property type="match status" value="1"/>
</dbReference>
<keyword evidence="14" id="KW-1185">Reference proteome</keyword>
<keyword evidence="4" id="KW-0677">Repeat</keyword>
<dbReference type="InterPro" id="IPR035965">
    <property type="entry name" value="PAS-like_dom_sf"/>
</dbReference>
<evidence type="ECO:0000256" key="6">
    <source>
        <dbReference type="ARBA" id="ARBA00023108"/>
    </source>
</evidence>
<gene>
    <name evidence="13" type="primary">PER2</name>
</gene>
<dbReference type="Ensembl" id="ENSMGAT00000035606.1">
    <property type="protein sequence ID" value="ENSMGAP00000029099.1"/>
    <property type="gene ID" value="ENSMGAG00000004187.3"/>
</dbReference>
<evidence type="ECO:0000256" key="10">
    <source>
        <dbReference type="ARBA" id="ARBA00042893"/>
    </source>
</evidence>
<reference evidence="13 14" key="1">
    <citation type="journal article" date="2010" name="PLoS Biol.">
        <title>Multi-platform next-generation sequencing of the domestic turkey (Meleagris gallopavo): genome assembly and analysis.</title>
        <authorList>
            <person name="Dalloul R.A."/>
            <person name="Long J.A."/>
            <person name="Zimin A.V."/>
            <person name="Aslam L."/>
            <person name="Beal K."/>
            <person name="Blomberg L.A."/>
            <person name="Bouffard P."/>
            <person name="Burt D.W."/>
            <person name="Crasta O."/>
            <person name="Crooijmans R.P."/>
            <person name="Cooper K."/>
            <person name="Coulombe R.A."/>
            <person name="De S."/>
            <person name="Delany M.E."/>
            <person name="Dodgson J.B."/>
            <person name="Dong J.J."/>
            <person name="Evans C."/>
            <person name="Frederickson K.M."/>
            <person name="Flicek P."/>
            <person name="Florea L."/>
            <person name="Folkerts O."/>
            <person name="Groenen M.A."/>
            <person name="Harkins T.T."/>
            <person name="Herrero J."/>
            <person name="Hoffmann S."/>
            <person name="Megens H.J."/>
            <person name="Jiang A."/>
            <person name="de Jong P."/>
            <person name="Kaiser P."/>
            <person name="Kim H."/>
            <person name="Kim K.W."/>
            <person name="Kim S."/>
            <person name="Langenberger D."/>
            <person name="Lee M.K."/>
            <person name="Lee T."/>
            <person name="Mane S."/>
            <person name="Marcais G."/>
            <person name="Marz M."/>
            <person name="McElroy A.P."/>
            <person name="Modise T."/>
            <person name="Nefedov M."/>
            <person name="Notredame C."/>
            <person name="Paton I.R."/>
            <person name="Payne W.S."/>
            <person name="Pertea G."/>
            <person name="Prickett D."/>
            <person name="Puiu D."/>
            <person name="Qioa D."/>
            <person name="Raineri E."/>
            <person name="Ruffier M."/>
            <person name="Salzberg S.L."/>
            <person name="Schatz M.C."/>
            <person name="Scheuring C."/>
            <person name="Schmidt C.J."/>
            <person name="Schroeder S."/>
            <person name="Searle S.M."/>
            <person name="Smith E.J."/>
            <person name="Smith J."/>
            <person name="Sonstegard T.S."/>
            <person name="Stadler P.F."/>
            <person name="Tafer H."/>
            <person name="Tu Z.J."/>
            <person name="Van Tassell C.P."/>
            <person name="Vilella A.J."/>
            <person name="Williams K.P."/>
            <person name="Yorke J.A."/>
            <person name="Zhang L."/>
            <person name="Zhang H.B."/>
            <person name="Zhang X."/>
            <person name="Zhang Y."/>
            <person name="Reed K.M."/>
        </authorList>
    </citation>
    <scope>NUCLEOTIDE SEQUENCE [LARGE SCALE GENOMIC DNA]</scope>
</reference>
<dbReference type="Bgee" id="ENSMGAG00000004187">
    <property type="expression patterns" value="Expressed in pectoralis major and 17 other cell types or tissues"/>
</dbReference>
<feature type="domain" description="PAS" evidence="12">
    <location>
        <begin position="355"/>
        <end position="398"/>
    </location>
</feature>
<reference evidence="13" key="2">
    <citation type="submission" date="2025-08" db="UniProtKB">
        <authorList>
            <consortium name="Ensembl"/>
        </authorList>
    </citation>
    <scope>IDENTIFICATION</scope>
</reference>
<dbReference type="AlphaFoldDB" id="A0A803YBF2"/>
<dbReference type="SMART" id="SM00091">
    <property type="entry name" value="PAS"/>
    <property type="match status" value="2"/>
</dbReference>
<evidence type="ECO:0000256" key="1">
    <source>
        <dbReference type="ARBA" id="ARBA00004123"/>
    </source>
</evidence>
<dbReference type="InterPro" id="IPR013655">
    <property type="entry name" value="PAS_fold_3"/>
</dbReference>
<name>A0A803YBF2_MELGA</name>
<evidence type="ECO:0000256" key="4">
    <source>
        <dbReference type="ARBA" id="ARBA00022737"/>
    </source>
</evidence>
<evidence type="ECO:0000256" key="5">
    <source>
        <dbReference type="ARBA" id="ARBA00023015"/>
    </source>
</evidence>
<dbReference type="FunFam" id="3.30.450.20:FF:000013">
    <property type="entry name" value="Period circadian protein homolog 2"/>
    <property type="match status" value="1"/>
</dbReference>
<keyword evidence="8" id="KW-0539">Nucleus</keyword>
<organism evidence="13 14">
    <name type="scientific">Meleagris gallopavo</name>
    <name type="common">Wild turkey</name>
    <dbReference type="NCBI Taxonomy" id="9103"/>
    <lineage>
        <taxon>Eukaryota</taxon>
        <taxon>Metazoa</taxon>
        <taxon>Chordata</taxon>
        <taxon>Craniata</taxon>
        <taxon>Vertebrata</taxon>
        <taxon>Euteleostomi</taxon>
        <taxon>Archelosauria</taxon>
        <taxon>Archosauria</taxon>
        <taxon>Dinosauria</taxon>
        <taxon>Saurischia</taxon>
        <taxon>Theropoda</taxon>
        <taxon>Coelurosauria</taxon>
        <taxon>Aves</taxon>
        <taxon>Neognathae</taxon>
        <taxon>Galloanserae</taxon>
        <taxon>Galliformes</taxon>
        <taxon>Phasianidae</taxon>
        <taxon>Meleagridinae</taxon>
        <taxon>Meleagris</taxon>
    </lineage>
</organism>
<evidence type="ECO:0000256" key="2">
    <source>
        <dbReference type="ARBA" id="ARBA00004496"/>
    </source>
</evidence>
<dbReference type="GO" id="GO:0000122">
    <property type="term" value="P:negative regulation of transcription by RNA polymerase II"/>
    <property type="evidence" value="ECO:0007669"/>
    <property type="project" value="TreeGrafter"/>
</dbReference>
<dbReference type="SUPFAM" id="SSF55785">
    <property type="entry name" value="PYP-like sensor domain (PAS domain)"/>
    <property type="match status" value="1"/>
</dbReference>
<dbReference type="GO" id="GO:0005634">
    <property type="term" value="C:nucleus"/>
    <property type="evidence" value="ECO:0007669"/>
    <property type="project" value="UniProtKB-SubCell"/>
</dbReference>
<reference evidence="13" key="3">
    <citation type="submission" date="2025-09" db="UniProtKB">
        <authorList>
            <consortium name="Ensembl"/>
        </authorList>
    </citation>
    <scope>IDENTIFICATION</scope>
</reference>
<dbReference type="PANTHER" id="PTHR11269:SF9">
    <property type="entry name" value="PERIOD CIRCADIAN PROTEIN HOMOLOG 2"/>
    <property type="match status" value="1"/>
</dbReference>
<dbReference type="InterPro" id="IPR050760">
    <property type="entry name" value="Period_circadian_regulator"/>
</dbReference>
<feature type="compositionally biased region" description="Basic and acidic residues" evidence="11">
    <location>
        <begin position="60"/>
        <end position="72"/>
    </location>
</feature>
<evidence type="ECO:0000259" key="12">
    <source>
        <dbReference type="PROSITE" id="PS50112"/>
    </source>
</evidence>
<dbReference type="GO" id="GO:0000976">
    <property type="term" value="F:transcription cis-regulatory region binding"/>
    <property type="evidence" value="ECO:0007669"/>
    <property type="project" value="TreeGrafter"/>
</dbReference>
<feature type="region of interest" description="Disordered" evidence="11">
    <location>
        <begin position="490"/>
        <end position="548"/>
    </location>
</feature>
<keyword evidence="3" id="KW-0963">Cytoplasm</keyword>
<evidence type="ECO:0000256" key="7">
    <source>
        <dbReference type="ARBA" id="ARBA00023163"/>
    </source>
</evidence>
<dbReference type="InterPro" id="IPR000014">
    <property type="entry name" value="PAS"/>
</dbReference>
<feature type="compositionally biased region" description="Low complexity" evidence="11">
    <location>
        <begin position="39"/>
        <end position="50"/>
    </location>
</feature>